<feature type="domain" description="6-phospho-N-acetylmuramidase N-terminal" evidence="2">
    <location>
        <begin position="4"/>
        <end position="239"/>
    </location>
</feature>
<dbReference type="EMBL" id="CP001721">
    <property type="protein sequence ID" value="ACV51680.1"/>
    <property type="molecule type" value="Genomic_DNA"/>
</dbReference>
<dbReference type="Pfam" id="PF05913">
    <property type="entry name" value="MupG_C"/>
    <property type="match status" value="1"/>
</dbReference>
<dbReference type="OrthoDB" id="5809921at2"/>
<dbReference type="InterPro" id="IPR008589">
    <property type="entry name" value="MupG"/>
</dbReference>
<feature type="domain" description="6-phospho-N-acetylmuramidase C-terminal" evidence="1">
    <location>
        <begin position="247"/>
        <end position="360"/>
    </location>
</feature>
<dbReference type="Proteomes" id="UP000000960">
    <property type="component" value="Chromosome"/>
</dbReference>
<evidence type="ECO:0008006" key="5">
    <source>
        <dbReference type="Google" id="ProtNLM"/>
    </source>
</evidence>
<dbReference type="Pfam" id="PF19200">
    <property type="entry name" value="MupG_N"/>
    <property type="match status" value="1"/>
</dbReference>
<dbReference type="InterPro" id="IPR017853">
    <property type="entry name" value="GH"/>
</dbReference>
<dbReference type="HOGENOM" id="CLU_065324_1_0_11"/>
<dbReference type="SUPFAM" id="SSF51445">
    <property type="entry name" value="(Trans)glycosidases"/>
    <property type="match status" value="1"/>
</dbReference>
<name>C8W890_LANP1</name>
<dbReference type="RefSeq" id="WP_012809336.1">
    <property type="nucleotide sequence ID" value="NC_013203.1"/>
</dbReference>
<organism evidence="3 4">
    <name type="scientific">Lancefieldella parvula (strain ATCC 33793 / DSM 20469 / CCUG 32760 / JCM 10300 / KCTC 3663 / VPI 0546 / 1246)</name>
    <name type="common">Atopobium parvulum</name>
    <dbReference type="NCBI Taxonomy" id="521095"/>
    <lineage>
        <taxon>Bacteria</taxon>
        <taxon>Bacillati</taxon>
        <taxon>Actinomycetota</taxon>
        <taxon>Coriobacteriia</taxon>
        <taxon>Coriobacteriales</taxon>
        <taxon>Atopobiaceae</taxon>
        <taxon>Lancefieldella</taxon>
    </lineage>
</organism>
<keyword evidence="4" id="KW-1185">Reference proteome</keyword>
<dbReference type="InterPro" id="IPR043894">
    <property type="entry name" value="MupG_C"/>
</dbReference>
<dbReference type="PANTHER" id="PTHR38435:SF1">
    <property type="entry name" value="DUF871 DOMAIN-CONTAINING PROTEIN"/>
    <property type="match status" value="1"/>
</dbReference>
<dbReference type="Gene3D" id="3.20.20.70">
    <property type="entry name" value="Aldolase class I"/>
    <property type="match status" value="1"/>
</dbReference>
<dbReference type="GeneID" id="84806768"/>
<dbReference type="eggNOG" id="COG3589">
    <property type="taxonomic scope" value="Bacteria"/>
</dbReference>
<dbReference type="InterPro" id="IPR029000">
    <property type="entry name" value="Cyclophilin-like_dom_sf"/>
</dbReference>
<protein>
    <recommendedName>
        <fullName evidence="5">Outer surface protein</fullName>
    </recommendedName>
</protein>
<dbReference type="AlphaFoldDB" id="C8W890"/>
<dbReference type="InterPro" id="IPR043797">
    <property type="entry name" value="MupG_N"/>
</dbReference>
<sequence length="364" mass="41427">MKRLGISIYPEKSTKEDILAYLDRAASAGFSRIFSCLLSVQDTKEAIVQKFSDINAHAHRLGFEIIVDVNPRVFKELGISYDNLSFFKEIGADGFRLDLGFTGKEESFMTFNPEGLFVELNMSNDVDYLDTIMKYQPNKNKLIGCHNFYPHGYSGLGLEFFNRCTERFTKYGINTAAFVTSQAQNSFGPWPVTEGLPTLEMHRHMPMHLQVEHYISMGTIDDVIISNCFATESEFEKIKSLPHDLVSFGVKLVDTIPSVEKSIVLEELHCNRGDVSDNLIRSSQSRVKYKEHTFDVFNAPSTIRRGDVIIESSLYGHYAGEMQIARTDMINTGKTNVVGHIPDEEHFLIDTLQPWQKFRLHEVL</sequence>
<evidence type="ECO:0000259" key="2">
    <source>
        <dbReference type="Pfam" id="PF19200"/>
    </source>
</evidence>
<gene>
    <name evidence="3" type="ordered locus">Apar_1255</name>
</gene>
<dbReference type="InterPro" id="IPR013785">
    <property type="entry name" value="Aldolase_TIM"/>
</dbReference>
<dbReference type="Gene3D" id="2.40.100.10">
    <property type="entry name" value="Cyclophilin-like"/>
    <property type="match status" value="1"/>
</dbReference>
<accession>C8W890</accession>
<evidence type="ECO:0000313" key="4">
    <source>
        <dbReference type="Proteomes" id="UP000000960"/>
    </source>
</evidence>
<dbReference type="KEGG" id="apv:Apar_1255"/>
<dbReference type="PANTHER" id="PTHR38435">
    <property type="match status" value="1"/>
</dbReference>
<dbReference type="SUPFAM" id="SSF50891">
    <property type="entry name" value="Cyclophilin-like"/>
    <property type="match status" value="1"/>
</dbReference>
<dbReference type="STRING" id="521095.Apar_1255"/>
<reference evidence="3 4" key="1">
    <citation type="journal article" date="2009" name="Stand. Genomic Sci.">
        <title>Complete genome sequence of Atopobium parvulum type strain (IPP 1246).</title>
        <authorList>
            <person name="Copeland A."/>
            <person name="Sikorski J."/>
            <person name="Lapidus A."/>
            <person name="Nolan M."/>
            <person name="Del Rio T.G."/>
            <person name="Lucas S."/>
            <person name="Chen F."/>
            <person name="Tice H."/>
            <person name="Pitluck S."/>
            <person name="Cheng J.F."/>
            <person name="Pukall R."/>
            <person name="Chertkov O."/>
            <person name="Brettin T."/>
            <person name="Han C."/>
            <person name="Detter J.C."/>
            <person name="Kuske C."/>
            <person name="Bruce D."/>
            <person name="Goodwin L."/>
            <person name="Ivanova N."/>
            <person name="Mavromatis K."/>
            <person name="Mikhailova N."/>
            <person name="Chen A."/>
            <person name="Palaniappan K."/>
            <person name="Chain P."/>
            <person name="Rohde M."/>
            <person name="Goker M."/>
            <person name="Bristow J."/>
            <person name="Eisen J.A."/>
            <person name="Markowitz V."/>
            <person name="Hugenholtz P."/>
            <person name="Kyrpides N.C."/>
            <person name="Klenk H.P."/>
            <person name="Detter J.C."/>
        </authorList>
    </citation>
    <scope>NUCLEOTIDE SEQUENCE [LARGE SCALE GENOMIC DNA]</scope>
    <source>
        <strain evidence="4">ATCC 33793 / DSM 20469 / CCUG 32760 / JCM 10300 / KCTC 3663 / VPI 0546 / 1246</strain>
    </source>
</reference>
<evidence type="ECO:0000313" key="3">
    <source>
        <dbReference type="EMBL" id="ACV51680.1"/>
    </source>
</evidence>
<proteinExistence type="predicted"/>
<evidence type="ECO:0000259" key="1">
    <source>
        <dbReference type="Pfam" id="PF05913"/>
    </source>
</evidence>